<dbReference type="AlphaFoldDB" id="A0AAU7Q0Y9"/>
<gene>
    <name evidence="2" type="ORF">ABLO99_05415</name>
</gene>
<dbReference type="EMBL" id="CP157942">
    <property type="protein sequence ID" value="XBS66673.1"/>
    <property type="molecule type" value="Genomic_DNA"/>
</dbReference>
<name>A0AAU7Q0Y9_9RICK</name>
<sequence length="164" mass="17875">MSSLYSKFKGYAELGITPTESVIGNEVPKNSFYKSVHLINSVVGPVKNVAFGNLLISSVTHNIAFTLANVVLQPLYLALAYLSYWPTKGLAKATDNFNLKNNTKSLIDYSCMLSNKAWGHSHLLANFVNTVLSYAVSAVIWAVDKVASKFSDAKTEDVGNSHLL</sequence>
<keyword evidence="1" id="KW-0472">Membrane</keyword>
<reference evidence="2" key="1">
    <citation type="submission" date="2024-06" db="EMBL/GenBank/DDBJ databases">
        <authorList>
            <person name="Dussert Y."/>
            <person name="Peccoud J."/>
            <person name="Pigeault R."/>
        </authorList>
    </citation>
    <scope>NUCLEOTIDE SEQUENCE</scope>
    <source>
        <strain evidence="2">WArc</strain>
    </source>
</reference>
<evidence type="ECO:0000256" key="1">
    <source>
        <dbReference type="SAM" id="Phobius"/>
    </source>
</evidence>
<organism evidence="2">
    <name type="scientific">Wolbachia endosymbiont of Armadillidium arcangelii</name>
    <dbReference type="NCBI Taxonomy" id="3158571"/>
    <lineage>
        <taxon>Bacteria</taxon>
        <taxon>Pseudomonadati</taxon>
        <taxon>Pseudomonadota</taxon>
        <taxon>Alphaproteobacteria</taxon>
        <taxon>Rickettsiales</taxon>
        <taxon>Anaplasmataceae</taxon>
        <taxon>Wolbachieae</taxon>
        <taxon>Wolbachia</taxon>
    </lineage>
</organism>
<feature type="transmembrane region" description="Helical" evidence="1">
    <location>
        <begin position="123"/>
        <end position="143"/>
    </location>
</feature>
<feature type="transmembrane region" description="Helical" evidence="1">
    <location>
        <begin position="63"/>
        <end position="84"/>
    </location>
</feature>
<keyword evidence="1" id="KW-0812">Transmembrane</keyword>
<proteinExistence type="predicted"/>
<protein>
    <submittedName>
        <fullName evidence="2">Uncharacterized protein</fullName>
    </submittedName>
</protein>
<accession>A0AAU7Q0Y9</accession>
<keyword evidence="1" id="KW-1133">Transmembrane helix</keyword>
<dbReference type="RefSeq" id="WP_349967115.1">
    <property type="nucleotide sequence ID" value="NZ_CP157942.1"/>
</dbReference>
<evidence type="ECO:0000313" key="2">
    <source>
        <dbReference type="EMBL" id="XBS66673.1"/>
    </source>
</evidence>